<evidence type="ECO:0000313" key="5">
    <source>
        <dbReference type="EMBL" id="MWV69223.1"/>
    </source>
</evidence>
<keyword evidence="2 3" id="KW-0040">ANK repeat</keyword>
<evidence type="ECO:0000313" key="8">
    <source>
        <dbReference type="Proteomes" id="UP000477070"/>
    </source>
</evidence>
<organism evidence="6 7">
    <name type="scientific">Helicobacter saguini</name>
    <dbReference type="NCBI Taxonomy" id="1548018"/>
    <lineage>
        <taxon>Bacteria</taxon>
        <taxon>Pseudomonadati</taxon>
        <taxon>Campylobacterota</taxon>
        <taxon>Epsilonproteobacteria</taxon>
        <taxon>Campylobacterales</taxon>
        <taxon>Helicobacteraceae</taxon>
        <taxon>Helicobacter</taxon>
    </lineage>
</organism>
<dbReference type="Proteomes" id="UP000029714">
    <property type="component" value="Unassembled WGS sequence"/>
</dbReference>
<feature type="compositionally biased region" description="Low complexity" evidence="4">
    <location>
        <begin position="293"/>
        <end position="305"/>
    </location>
</feature>
<reference evidence="5 8" key="4">
    <citation type="submission" date="2019-12" db="EMBL/GenBank/DDBJ databases">
        <title>Multi-Generational Helicobacter saguini Isolates.</title>
        <authorList>
            <person name="Mannion A."/>
            <person name="Shen Z."/>
            <person name="Fox J.G."/>
        </authorList>
    </citation>
    <scope>NUCLEOTIDE SEQUENCE [LARGE SCALE GENOMIC DNA]</scope>
    <source>
        <strain evidence="5">16-048</strain>
        <strain evidence="8">16-048 (F4)</strain>
    </source>
</reference>
<evidence type="ECO:0000313" key="6">
    <source>
        <dbReference type="EMBL" id="TLD93343.1"/>
    </source>
</evidence>
<dbReference type="EMBL" id="QBIU01000001">
    <property type="protein sequence ID" value="MWV69223.1"/>
    <property type="molecule type" value="Genomic_DNA"/>
</dbReference>
<comment type="caution">
    <text evidence="6">The sequence shown here is derived from an EMBL/GenBank/DDBJ whole genome shotgun (WGS) entry which is preliminary data.</text>
</comment>
<dbReference type="EMBL" id="JRMP02000014">
    <property type="protein sequence ID" value="TLD93343.1"/>
    <property type="molecule type" value="Genomic_DNA"/>
</dbReference>
<proteinExistence type="predicted"/>
<dbReference type="SUPFAM" id="SSF48403">
    <property type="entry name" value="Ankyrin repeat"/>
    <property type="match status" value="1"/>
</dbReference>
<keyword evidence="1" id="KW-0677">Repeat</keyword>
<protein>
    <submittedName>
        <fullName evidence="6">Ankyrin repeat domain-containing protein</fullName>
    </submittedName>
</protein>
<dbReference type="PROSITE" id="PS50297">
    <property type="entry name" value="ANK_REP_REGION"/>
    <property type="match status" value="3"/>
</dbReference>
<dbReference type="Proteomes" id="UP000477070">
    <property type="component" value="Unassembled WGS sequence"/>
</dbReference>
<evidence type="ECO:0000256" key="2">
    <source>
        <dbReference type="ARBA" id="ARBA00023043"/>
    </source>
</evidence>
<dbReference type="PRINTS" id="PR01415">
    <property type="entry name" value="ANKYRIN"/>
</dbReference>
<feature type="repeat" description="ANK" evidence="3">
    <location>
        <begin position="74"/>
        <end position="106"/>
    </location>
</feature>
<reference evidence="6 7" key="2">
    <citation type="journal article" date="2016" name="Infect. Immun.">
        <title>Helicobacter saguini, a Novel Helicobacter Isolated from Cotton-Top Tamarins with Ulcerative Colitis, Has Proinflammatory Properties and Induces Typhlocolitis and Dysplasia in Gnotobiotic IL-10-/- Mice.</title>
        <authorList>
            <person name="Shen Z."/>
            <person name="Mannion A."/>
            <person name="Whary M.T."/>
            <person name="Muthupalani S."/>
            <person name="Sheh A."/>
            <person name="Feng Y."/>
            <person name="Gong G."/>
            <person name="Vandamme P."/>
            <person name="Holcombe H.R."/>
            <person name="Paster B.J."/>
            <person name="Fox J.G."/>
        </authorList>
    </citation>
    <scope>NUCLEOTIDE SEQUENCE [LARGE SCALE GENOMIC DNA]</scope>
    <source>
        <strain evidence="6 7">MIT 97-6194</strain>
    </source>
</reference>
<sequence>MIFSLITGIARANQYDYLLYSYVLSDVESGINLQADVNSRLHNITPLFEAVKNNRLEIAYILIMNRADVNAKNNGETALHKAAQNGNPQMVQLLIAAGADAKAKDDTYGNTPLHYAAASGDNISKNVLINAGADVNEPNMYGISPAQILVAEIAVPPLIIEDLNLAVSASAFKVSNSGVIFNVRNLTNYPLQIISTDLFINGMLVASNQNPLTIPPSTSITNVNAMPIPPSGALAIKPDKNGIANVKAGFNIRYYAEGRVQNVFNSANLRLRLWNLPPAQNGQNNPQKEPRDSNNQTNTDSNNAAPASETNNTQPAQEQNNQGQ</sequence>
<evidence type="ECO:0000256" key="1">
    <source>
        <dbReference type="ARBA" id="ARBA00022737"/>
    </source>
</evidence>
<dbReference type="InterPro" id="IPR002110">
    <property type="entry name" value="Ankyrin_rpt"/>
</dbReference>
<gene>
    <name evidence="5" type="ORF">DCO61_04155</name>
    <name evidence="6" type="ORF">LS64_008680</name>
</gene>
<reference evidence="6" key="3">
    <citation type="submission" date="2018-04" db="EMBL/GenBank/DDBJ databases">
        <authorList>
            <person name="Sheh A."/>
            <person name="Shen Z."/>
            <person name="Mannion A.J."/>
            <person name="Fox J.G."/>
        </authorList>
    </citation>
    <scope>NUCLEOTIDE SEQUENCE</scope>
    <source>
        <strain evidence="6">MIT 97-6194</strain>
    </source>
</reference>
<feature type="compositionally biased region" description="Polar residues" evidence="4">
    <location>
        <begin position="308"/>
        <end position="324"/>
    </location>
</feature>
<evidence type="ECO:0000256" key="3">
    <source>
        <dbReference type="PROSITE-ProRule" id="PRU00023"/>
    </source>
</evidence>
<feature type="repeat" description="ANK" evidence="3">
    <location>
        <begin position="108"/>
        <end position="140"/>
    </location>
</feature>
<dbReference type="Pfam" id="PF12796">
    <property type="entry name" value="Ank_2"/>
    <property type="match status" value="1"/>
</dbReference>
<dbReference type="Gene3D" id="1.25.40.20">
    <property type="entry name" value="Ankyrin repeat-containing domain"/>
    <property type="match status" value="1"/>
</dbReference>
<dbReference type="PROSITE" id="PS50088">
    <property type="entry name" value="ANK_REPEAT"/>
    <property type="match status" value="3"/>
</dbReference>
<dbReference type="AlphaFoldDB" id="A0A347W728"/>
<evidence type="ECO:0000256" key="4">
    <source>
        <dbReference type="SAM" id="MobiDB-lite"/>
    </source>
</evidence>
<dbReference type="InterPro" id="IPR036770">
    <property type="entry name" value="Ankyrin_rpt-contain_sf"/>
</dbReference>
<dbReference type="OrthoDB" id="5657095at2"/>
<dbReference type="SMART" id="SM00248">
    <property type="entry name" value="ANK"/>
    <property type="match status" value="3"/>
</dbReference>
<keyword evidence="7" id="KW-1185">Reference proteome</keyword>
<feature type="repeat" description="ANK" evidence="3">
    <location>
        <begin position="42"/>
        <end position="74"/>
    </location>
</feature>
<evidence type="ECO:0000313" key="7">
    <source>
        <dbReference type="Proteomes" id="UP000029714"/>
    </source>
</evidence>
<feature type="region of interest" description="Disordered" evidence="4">
    <location>
        <begin position="276"/>
        <end position="324"/>
    </location>
</feature>
<reference evidence="6 7" key="1">
    <citation type="journal article" date="2014" name="Genome Announc.">
        <title>Draft genome sequences of eight enterohepatic helicobacter species isolated from both laboratory and wild rodents.</title>
        <authorList>
            <person name="Sheh A."/>
            <person name="Shen Z."/>
            <person name="Fox J.G."/>
        </authorList>
    </citation>
    <scope>NUCLEOTIDE SEQUENCE [LARGE SCALE GENOMIC DNA]</scope>
    <source>
        <strain evidence="6 7">MIT 97-6194</strain>
    </source>
</reference>
<name>A0A347W728_9HELI</name>
<feature type="compositionally biased region" description="Polar residues" evidence="4">
    <location>
        <begin position="278"/>
        <end position="287"/>
    </location>
</feature>
<accession>A0A347W728</accession>
<dbReference type="PANTHER" id="PTHR24171">
    <property type="entry name" value="ANKYRIN REPEAT DOMAIN-CONTAINING PROTEIN 39-RELATED"/>
    <property type="match status" value="1"/>
</dbReference>